<feature type="transmembrane region" description="Helical" evidence="2">
    <location>
        <begin position="36"/>
        <end position="59"/>
    </location>
</feature>
<evidence type="ECO:0000313" key="4">
    <source>
        <dbReference type="Proteomes" id="UP001165685"/>
    </source>
</evidence>
<keyword evidence="2" id="KW-1133">Transmembrane helix</keyword>
<feature type="compositionally biased region" description="Basic and acidic residues" evidence="1">
    <location>
        <begin position="1"/>
        <end position="10"/>
    </location>
</feature>
<protein>
    <submittedName>
        <fullName evidence="3">DUF485 domain-containing protein</fullName>
    </submittedName>
</protein>
<dbReference type="Proteomes" id="UP001165685">
    <property type="component" value="Unassembled WGS sequence"/>
</dbReference>
<feature type="transmembrane region" description="Helical" evidence="2">
    <location>
        <begin position="71"/>
        <end position="93"/>
    </location>
</feature>
<dbReference type="Pfam" id="PF04341">
    <property type="entry name" value="DUF485"/>
    <property type="match status" value="1"/>
</dbReference>
<keyword evidence="2" id="KW-0812">Transmembrane</keyword>
<organism evidence="3 4">
    <name type="scientific">Nocardiopsis suaedae</name>
    <dbReference type="NCBI Taxonomy" id="3018444"/>
    <lineage>
        <taxon>Bacteria</taxon>
        <taxon>Bacillati</taxon>
        <taxon>Actinomycetota</taxon>
        <taxon>Actinomycetes</taxon>
        <taxon>Streptosporangiales</taxon>
        <taxon>Nocardiopsidaceae</taxon>
        <taxon>Nocardiopsis</taxon>
    </lineage>
</organism>
<accession>A0ABT4TNZ0</accession>
<keyword evidence="4" id="KW-1185">Reference proteome</keyword>
<evidence type="ECO:0000256" key="1">
    <source>
        <dbReference type="SAM" id="MobiDB-lite"/>
    </source>
</evidence>
<dbReference type="RefSeq" id="WP_270679041.1">
    <property type="nucleotide sequence ID" value="NZ_JAQFWP010000034.1"/>
</dbReference>
<sequence length="127" mass="13995">MTGTGYERDVGGGPGDQWREVQAGPEFTELRRRLRVFVFPLTAFFLAWYLLYVLLAVYAPGFMAAPVAGNVNVGIVFGLLQFVTTFVITGLYASYANRRLDPIADRLRGRIEGTSAAEPTDGEGEDR</sequence>
<name>A0ABT4TNZ0_9ACTN</name>
<keyword evidence="2" id="KW-0472">Membrane</keyword>
<evidence type="ECO:0000256" key="2">
    <source>
        <dbReference type="SAM" id="Phobius"/>
    </source>
</evidence>
<dbReference type="EMBL" id="JAQFWP010000034">
    <property type="protein sequence ID" value="MDA2806400.1"/>
    <property type="molecule type" value="Genomic_DNA"/>
</dbReference>
<comment type="caution">
    <text evidence="3">The sequence shown here is derived from an EMBL/GenBank/DDBJ whole genome shotgun (WGS) entry which is preliminary data.</text>
</comment>
<dbReference type="PANTHER" id="PTHR38441">
    <property type="entry name" value="INTEGRAL MEMBRANE PROTEIN-RELATED"/>
    <property type="match status" value="1"/>
</dbReference>
<dbReference type="PANTHER" id="PTHR38441:SF1">
    <property type="entry name" value="MEMBRANE PROTEIN"/>
    <property type="match status" value="1"/>
</dbReference>
<gene>
    <name evidence="3" type="ORF">O4U47_17945</name>
</gene>
<dbReference type="InterPro" id="IPR007436">
    <property type="entry name" value="DUF485"/>
</dbReference>
<reference evidence="3" key="1">
    <citation type="submission" date="2023-01" db="EMBL/GenBank/DDBJ databases">
        <title>Draft genome sequence of Nocardiopsis sp. LSu2-4 isolated from halophytes.</title>
        <authorList>
            <person name="Duangmal K."/>
            <person name="Chantavorakit T."/>
        </authorList>
    </citation>
    <scope>NUCLEOTIDE SEQUENCE</scope>
    <source>
        <strain evidence="3">LSu2-4</strain>
    </source>
</reference>
<evidence type="ECO:0000313" key="3">
    <source>
        <dbReference type="EMBL" id="MDA2806400.1"/>
    </source>
</evidence>
<proteinExistence type="predicted"/>
<feature type="region of interest" description="Disordered" evidence="1">
    <location>
        <begin position="1"/>
        <end position="20"/>
    </location>
</feature>